<dbReference type="PANTHER" id="PTHR12907">
    <property type="entry name" value="EGL NINE HOMOLOG-RELATED"/>
    <property type="match status" value="1"/>
</dbReference>
<dbReference type="Gene3D" id="2.60.120.620">
    <property type="entry name" value="q2cbj1_9rhob like domain"/>
    <property type="match status" value="1"/>
</dbReference>
<dbReference type="InterPro" id="IPR006620">
    <property type="entry name" value="Pro_4_hyd_alph"/>
</dbReference>
<feature type="compositionally biased region" description="Polar residues" evidence="9">
    <location>
        <begin position="145"/>
        <end position="156"/>
    </location>
</feature>
<keyword evidence="3" id="KW-0847">Vitamin C</keyword>
<keyword evidence="6" id="KW-0408">Iron</keyword>
<dbReference type="PANTHER" id="PTHR12907:SF26">
    <property type="entry name" value="HIF PROLYL HYDROXYLASE, ISOFORM C"/>
    <property type="match status" value="1"/>
</dbReference>
<dbReference type="Proteomes" id="UP000005237">
    <property type="component" value="Unassembled WGS sequence"/>
</dbReference>
<dbReference type="GO" id="GO:0160082">
    <property type="term" value="F:hypoxia-inducible factor-proline dioxygenase activity"/>
    <property type="evidence" value="ECO:0007669"/>
    <property type="project" value="UniProtKB-EC"/>
</dbReference>
<proteinExistence type="predicted"/>
<evidence type="ECO:0000313" key="12">
    <source>
        <dbReference type="Proteomes" id="UP000005237"/>
    </source>
</evidence>
<dbReference type="Pfam" id="PF13640">
    <property type="entry name" value="2OG-FeII_Oxy_3"/>
    <property type="match status" value="1"/>
</dbReference>
<dbReference type="PROSITE" id="PS51471">
    <property type="entry name" value="FE2OG_OXY"/>
    <property type="match status" value="1"/>
</dbReference>
<feature type="region of interest" description="Disordered" evidence="9">
    <location>
        <begin position="125"/>
        <end position="183"/>
    </location>
</feature>
<feature type="domain" description="Fe2OG dioxygenase" evidence="10">
    <location>
        <begin position="19"/>
        <end position="117"/>
    </location>
</feature>
<dbReference type="GO" id="GO:0071456">
    <property type="term" value="P:cellular response to hypoxia"/>
    <property type="evidence" value="ECO:0007669"/>
    <property type="project" value="TreeGrafter"/>
</dbReference>
<evidence type="ECO:0000313" key="11">
    <source>
        <dbReference type="EnsemblMetazoa" id="CJA07125.1"/>
    </source>
</evidence>
<comment type="cofactor">
    <cofactor evidence="1">
        <name>L-ascorbate</name>
        <dbReference type="ChEBI" id="CHEBI:38290"/>
    </cofactor>
</comment>
<dbReference type="EC" id="1.14.11.29" evidence="7"/>
<reference evidence="11" key="2">
    <citation type="submission" date="2022-06" db="UniProtKB">
        <authorList>
            <consortium name="EnsemblMetazoa"/>
        </authorList>
    </citation>
    <scope>IDENTIFICATION</scope>
    <source>
        <strain evidence="11">DF5081</strain>
    </source>
</reference>
<feature type="compositionally biased region" description="Basic and acidic residues" evidence="9">
    <location>
        <begin position="125"/>
        <end position="144"/>
    </location>
</feature>
<accession>A0A8R1HNP4</accession>
<dbReference type="SMART" id="SM00702">
    <property type="entry name" value="P4Hc"/>
    <property type="match status" value="1"/>
</dbReference>
<dbReference type="InterPro" id="IPR051559">
    <property type="entry name" value="HIF_prolyl_hydroxylases"/>
</dbReference>
<evidence type="ECO:0000256" key="2">
    <source>
        <dbReference type="ARBA" id="ARBA00022723"/>
    </source>
</evidence>
<evidence type="ECO:0000256" key="3">
    <source>
        <dbReference type="ARBA" id="ARBA00022896"/>
    </source>
</evidence>
<protein>
    <recommendedName>
        <fullName evidence="7">hypoxia-inducible factor-proline dioxygenase</fullName>
        <ecNumber evidence="7">1.14.11.29</ecNumber>
    </recommendedName>
</protein>
<keyword evidence="12" id="KW-1185">Reference proteome</keyword>
<evidence type="ECO:0000256" key="1">
    <source>
        <dbReference type="ARBA" id="ARBA00001961"/>
    </source>
</evidence>
<name>A0A8R1HNP4_CAEJA</name>
<evidence type="ECO:0000256" key="9">
    <source>
        <dbReference type="SAM" id="MobiDB-lite"/>
    </source>
</evidence>
<dbReference type="InterPro" id="IPR044862">
    <property type="entry name" value="Pro_4_hyd_alph_FE2OG_OXY"/>
</dbReference>
<feature type="compositionally biased region" description="Polar residues" evidence="9">
    <location>
        <begin position="205"/>
        <end position="219"/>
    </location>
</feature>
<dbReference type="GO" id="GO:0031418">
    <property type="term" value="F:L-ascorbic acid binding"/>
    <property type="evidence" value="ECO:0007669"/>
    <property type="project" value="UniProtKB-KW"/>
</dbReference>
<evidence type="ECO:0000256" key="5">
    <source>
        <dbReference type="ARBA" id="ARBA00023002"/>
    </source>
</evidence>
<dbReference type="EnsemblMetazoa" id="CJA07125.1">
    <property type="protein sequence ID" value="CJA07125.1"/>
    <property type="gene ID" value="WBGene00126329"/>
</dbReference>
<comment type="catalytic activity">
    <reaction evidence="8">
        <text>L-prolyl-[hypoxia-inducible factor alpha subunit] + 2-oxoglutarate + O2 = trans-4-hydroxy-L-prolyl-[hypoxia-inducible factor alpha subunit] + succinate + CO2</text>
        <dbReference type="Rhea" id="RHEA:48400"/>
        <dbReference type="Rhea" id="RHEA-COMP:12093"/>
        <dbReference type="Rhea" id="RHEA-COMP:12094"/>
        <dbReference type="ChEBI" id="CHEBI:15379"/>
        <dbReference type="ChEBI" id="CHEBI:16526"/>
        <dbReference type="ChEBI" id="CHEBI:16810"/>
        <dbReference type="ChEBI" id="CHEBI:30031"/>
        <dbReference type="ChEBI" id="CHEBI:50342"/>
        <dbReference type="ChEBI" id="CHEBI:61965"/>
        <dbReference type="EC" id="1.14.11.29"/>
    </reaction>
</comment>
<evidence type="ECO:0000256" key="6">
    <source>
        <dbReference type="ARBA" id="ARBA00023004"/>
    </source>
</evidence>
<feature type="region of interest" description="Disordered" evidence="9">
    <location>
        <begin position="205"/>
        <end position="279"/>
    </location>
</feature>
<dbReference type="AlphaFoldDB" id="A0A8R1HNP4"/>
<evidence type="ECO:0000259" key="10">
    <source>
        <dbReference type="PROSITE" id="PS51471"/>
    </source>
</evidence>
<sequence length="279" mass="31540">MIDSVIQHFKKRIDHDIGGRSRAMLAIYPGNGTRYVKHVDNPVKDGRCITTIYYCNENWDMGKDGGTLRLYPETSMTPMDIDPRADRLVFFWSDRRNPHEVMPVYRPRFAITIWYMDKTERNKALSKGREEHASCAASSKKENDPNNSSPTDSQLDTPPRPRKNPSTHDLSKLDLRLFPSTSSDPTLIEAADEKVDSPEIADFQSTTSFAHPESTDSGVSLSTLHDHSHHHMERSGSLQSISNHFRAERCGERRGSTNSDQDLDEGLPPAPSTNPEYII</sequence>
<evidence type="ECO:0000256" key="7">
    <source>
        <dbReference type="ARBA" id="ARBA00039004"/>
    </source>
</evidence>
<organism evidence="11 12">
    <name type="scientific">Caenorhabditis japonica</name>
    <dbReference type="NCBI Taxonomy" id="281687"/>
    <lineage>
        <taxon>Eukaryota</taxon>
        <taxon>Metazoa</taxon>
        <taxon>Ecdysozoa</taxon>
        <taxon>Nematoda</taxon>
        <taxon>Chromadorea</taxon>
        <taxon>Rhabditida</taxon>
        <taxon>Rhabditina</taxon>
        <taxon>Rhabditomorpha</taxon>
        <taxon>Rhabditoidea</taxon>
        <taxon>Rhabditidae</taxon>
        <taxon>Peloderinae</taxon>
        <taxon>Caenorhabditis</taxon>
    </lineage>
</organism>
<keyword evidence="2" id="KW-0479">Metal-binding</keyword>
<evidence type="ECO:0000256" key="4">
    <source>
        <dbReference type="ARBA" id="ARBA00022964"/>
    </source>
</evidence>
<feature type="compositionally biased region" description="Basic and acidic residues" evidence="9">
    <location>
        <begin position="245"/>
        <end position="255"/>
    </location>
</feature>
<keyword evidence="5" id="KW-0560">Oxidoreductase</keyword>
<reference evidence="12" key="1">
    <citation type="submission" date="2010-08" db="EMBL/GenBank/DDBJ databases">
        <authorList>
            <consortium name="Caenorhabditis japonica Sequencing Consortium"/>
            <person name="Wilson R.K."/>
        </authorList>
    </citation>
    <scope>NUCLEOTIDE SEQUENCE [LARGE SCALE GENOMIC DNA]</scope>
    <source>
        <strain evidence="12">DF5081</strain>
    </source>
</reference>
<dbReference type="InterPro" id="IPR005123">
    <property type="entry name" value="Oxoglu/Fe-dep_dioxygenase_dom"/>
</dbReference>
<keyword evidence="4" id="KW-0223">Dioxygenase</keyword>
<dbReference type="GO" id="GO:0008198">
    <property type="term" value="F:ferrous iron binding"/>
    <property type="evidence" value="ECO:0007669"/>
    <property type="project" value="TreeGrafter"/>
</dbReference>
<evidence type="ECO:0000256" key="8">
    <source>
        <dbReference type="ARBA" id="ARBA00049134"/>
    </source>
</evidence>